<keyword evidence="6" id="KW-1185">Reference proteome</keyword>
<keyword evidence="4" id="KW-0408">Iron</keyword>
<evidence type="ECO:0000313" key="5">
    <source>
        <dbReference type="EMBL" id="SJM32057.1"/>
    </source>
</evidence>
<dbReference type="Gene3D" id="1.10.490.10">
    <property type="entry name" value="Globins"/>
    <property type="match status" value="1"/>
</dbReference>
<proteinExistence type="predicted"/>
<dbReference type="InterPro" id="IPR012292">
    <property type="entry name" value="Globin/Proto"/>
</dbReference>
<dbReference type="GO" id="GO:0019825">
    <property type="term" value="F:oxygen binding"/>
    <property type="evidence" value="ECO:0007669"/>
    <property type="project" value="InterPro"/>
</dbReference>
<dbReference type="AlphaFoldDB" id="A0A2P9ALP8"/>
<dbReference type="EMBL" id="FUIG01000029">
    <property type="protein sequence ID" value="SJM32057.1"/>
    <property type="molecule type" value="Genomic_DNA"/>
</dbReference>
<evidence type="ECO:0000256" key="4">
    <source>
        <dbReference type="ARBA" id="ARBA00023004"/>
    </source>
</evidence>
<evidence type="ECO:0000256" key="1">
    <source>
        <dbReference type="ARBA" id="ARBA00022448"/>
    </source>
</evidence>
<keyword evidence="3" id="KW-0479">Metal-binding</keyword>
<dbReference type="InterPro" id="IPR001486">
    <property type="entry name" value="Hemoglobin_trunc"/>
</dbReference>
<evidence type="ECO:0000256" key="2">
    <source>
        <dbReference type="ARBA" id="ARBA00022617"/>
    </source>
</evidence>
<dbReference type="GO" id="GO:0046872">
    <property type="term" value="F:metal ion binding"/>
    <property type="evidence" value="ECO:0007669"/>
    <property type="project" value="UniProtKB-KW"/>
</dbReference>
<protein>
    <submittedName>
        <fullName evidence="5">Putative Globin</fullName>
    </submittedName>
</protein>
<evidence type="ECO:0000313" key="6">
    <source>
        <dbReference type="Proteomes" id="UP000245698"/>
    </source>
</evidence>
<dbReference type="RefSeq" id="WP_008871943.1">
    <property type="nucleotide sequence ID" value="NZ_FUIG01000029.1"/>
</dbReference>
<dbReference type="Pfam" id="PF01152">
    <property type="entry name" value="Bac_globin"/>
    <property type="match status" value="1"/>
</dbReference>
<dbReference type="SUPFAM" id="SSF46458">
    <property type="entry name" value="Globin-like"/>
    <property type="match status" value="1"/>
</dbReference>
<name>A0A2P9ALP8_9HYPH</name>
<evidence type="ECO:0000256" key="3">
    <source>
        <dbReference type="ARBA" id="ARBA00022723"/>
    </source>
</evidence>
<keyword evidence="2" id="KW-0349">Heme</keyword>
<dbReference type="Proteomes" id="UP000245698">
    <property type="component" value="Unassembled WGS sequence"/>
</dbReference>
<gene>
    <name evidence="5" type="ORF">BQ8482_220228</name>
</gene>
<reference evidence="6" key="1">
    <citation type="submission" date="2016-12" db="EMBL/GenBank/DDBJ databases">
        <authorList>
            <person name="Brunel B."/>
        </authorList>
    </citation>
    <scope>NUCLEOTIDE SEQUENCE [LARGE SCALE GENOMIC DNA]</scope>
</reference>
<organism evidence="5 6">
    <name type="scientific">Mesorhizobium delmotii</name>
    <dbReference type="NCBI Taxonomy" id="1631247"/>
    <lineage>
        <taxon>Bacteria</taxon>
        <taxon>Pseudomonadati</taxon>
        <taxon>Pseudomonadota</taxon>
        <taxon>Alphaproteobacteria</taxon>
        <taxon>Hyphomicrobiales</taxon>
        <taxon>Phyllobacteriaceae</taxon>
        <taxon>Mesorhizobium</taxon>
    </lineage>
</organism>
<sequence>MNADKMQSSEASDNILIRPAGGPPVRALVDEFHDLIGTDPAYRGIRAPRRSKTADVTISLAGWVCAWLRGRERWSDHPRTSLRRFPASLLIHADFPALRLEAIRRALERSARQEAELNQRLTRIAAAMAAR</sequence>
<dbReference type="GO" id="GO:0020037">
    <property type="term" value="F:heme binding"/>
    <property type="evidence" value="ECO:0007669"/>
    <property type="project" value="InterPro"/>
</dbReference>
<keyword evidence="1" id="KW-0813">Transport</keyword>
<dbReference type="InterPro" id="IPR009050">
    <property type="entry name" value="Globin-like_sf"/>
</dbReference>
<accession>A0A2P9ALP8</accession>